<dbReference type="PROSITE" id="PS01124">
    <property type="entry name" value="HTH_ARAC_FAMILY_2"/>
    <property type="match status" value="1"/>
</dbReference>
<keyword evidence="2" id="KW-0238">DNA-binding</keyword>
<dbReference type="PANTHER" id="PTHR43280:SF28">
    <property type="entry name" value="HTH-TYPE TRANSCRIPTIONAL ACTIVATOR RHAS"/>
    <property type="match status" value="1"/>
</dbReference>
<dbReference type="SUPFAM" id="SSF51215">
    <property type="entry name" value="Regulatory protein AraC"/>
    <property type="match status" value="1"/>
</dbReference>
<evidence type="ECO:0000256" key="2">
    <source>
        <dbReference type="ARBA" id="ARBA00023125"/>
    </source>
</evidence>
<keyword evidence="1" id="KW-0805">Transcription regulation</keyword>
<reference evidence="5 6" key="1">
    <citation type="submission" date="2018-06" db="EMBL/GenBank/DDBJ databases">
        <title>Isolation of heavy metals resistant Paenibacillus silvae NC2 from Gold-Copper mine in ZiJin, China.</title>
        <authorList>
            <person name="Xu J."/>
            <person name="Mazhar H.S."/>
            <person name="Rensing C."/>
        </authorList>
    </citation>
    <scope>NUCLEOTIDE SEQUENCE [LARGE SCALE GENOMIC DNA]</scope>
    <source>
        <strain evidence="5 6">NC2</strain>
    </source>
</reference>
<dbReference type="InterPro" id="IPR018060">
    <property type="entry name" value="HTH_AraC"/>
</dbReference>
<dbReference type="AlphaFoldDB" id="A0A2W6NLX6"/>
<gene>
    <name evidence="5" type="ORF">DN757_05035</name>
</gene>
<dbReference type="Gene3D" id="2.60.120.10">
    <property type="entry name" value="Jelly Rolls"/>
    <property type="match status" value="1"/>
</dbReference>
<dbReference type="InterPro" id="IPR037923">
    <property type="entry name" value="HTH-like"/>
</dbReference>
<evidence type="ECO:0000313" key="5">
    <source>
        <dbReference type="EMBL" id="PZT56799.1"/>
    </source>
</evidence>
<dbReference type="InterPro" id="IPR003313">
    <property type="entry name" value="AraC-bd"/>
</dbReference>
<dbReference type="Gene3D" id="1.10.10.60">
    <property type="entry name" value="Homeodomain-like"/>
    <property type="match status" value="2"/>
</dbReference>
<evidence type="ECO:0000313" key="6">
    <source>
        <dbReference type="Proteomes" id="UP000249204"/>
    </source>
</evidence>
<organism evidence="5 6">
    <name type="scientific">Paenibacillus silvae</name>
    <dbReference type="NCBI Taxonomy" id="1325358"/>
    <lineage>
        <taxon>Bacteria</taxon>
        <taxon>Bacillati</taxon>
        <taxon>Bacillota</taxon>
        <taxon>Bacilli</taxon>
        <taxon>Bacillales</taxon>
        <taxon>Paenibacillaceae</taxon>
        <taxon>Paenibacillus</taxon>
    </lineage>
</organism>
<dbReference type="InterPro" id="IPR014710">
    <property type="entry name" value="RmlC-like_jellyroll"/>
</dbReference>
<accession>A0A2W6NLX6</accession>
<evidence type="ECO:0000256" key="3">
    <source>
        <dbReference type="ARBA" id="ARBA00023163"/>
    </source>
</evidence>
<dbReference type="Pfam" id="PF02311">
    <property type="entry name" value="AraC_binding"/>
    <property type="match status" value="1"/>
</dbReference>
<comment type="caution">
    <text evidence="5">The sequence shown here is derived from an EMBL/GenBank/DDBJ whole genome shotgun (WGS) entry which is preliminary data.</text>
</comment>
<dbReference type="SUPFAM" id="SSF46689">
    <property type="entry name" value="Homeodomain-like"/>
    <property type="match status" value="1"/>
</dbReference>
<dbReference type="RefSeq" id="WP_111269179.1">
    <property type="nucleotide sequence ID" value="NZ_QKWW01000015.1"/>
</dbReference>
<sequence>MKMSVELLKSESFLNLPLQLFVNRCSENFVMPFHTHDFIEYSYVAEGRGFHHIGDDIVPVSKGMLFVIPVGIPHVFRPISTDAAKAPLIIYNCLFNSELIHSLRHILRDEYLIQHLVDLEQNQQHYISVTDHSGRLEEIMIQLYREFSVPGPGSLAMLDTLVSQLIIMTYRQNQQEKGEHSANNFPVPHDMEALLLYLRQHLSERIQMKNLVQLSRWSEKKIGRMFIRYTGQTFGSYFQHLRIQKSCELLKQTDHKVSMIAEMVGYQDMDSFYAAFKKITGETPLVYRKKSRV</sequence>
<dbReference type="InterPro" id="IPR018062">
    <property type="entry name" value="HTH_AraC-typ_CS"/>
</dbReference>
<dbReference type="SMART" id="SM00342">
    <property type="entry name" value="HTH_ARAC"/>
    <property type="match status" value="1"/>
</dbReference>
<keyword evidence="3" id="KW-0804">Transcription</keyword>
<protein>
    <recommendedName>
        <fullName evidence="4">HTH araC/xylS-type domain-containing protein</fullName>
    </recommendedName>
</protein>
<dbReference type="Pfam" id="PF12833">
    <property type="entry name" value="HTH_18"/>
    <property type="match status" value="1"/>
</dbReference>
<feature type="domain" description="HTH araC/xylS-type" evidence="4">
    <location>
        <begin position="192"/>
        <end position="290"/>
    </location>
</feature>
<dbReference type="GO" id="GO:0043565">
    <property type="term" value="F:sequence-specific DNA binding"/>
    <property type="evidence" value="ECO:0007669"/>
    <property type="project" value="InterPro"/>
</dbReference>
<name>A0A2W6NLX6_9BACL</name>
<evidence type="ECO:0000256" key="1">
    <source>
        <dbReference type="ARBA" id="ARBA00023015"/>
    </source>
</evidence>
<dbReference type="PROSITE" id="PS00041">
    <property type="entry name" value="HTH_ARAC_FAMILY_1"/>
    <property type="match status" value="1"/>
</dbReference>
<dbReference type="EMBL" id="QKWW01000015">
    <property type="protein sequence ID" value="PZT56799.1"/>
    <property type="molecule type" value="Genomic_DNA"/>
</dbReference>
<dbReference type="PANTHER" id="PTHR43280">
    <property type="entry name" value="ARAC-FAMILY TRANSCRIPTIONAL REGULATOR"/>
    <property type="match status" value="1"/>
</dbReference>
<proteinExistence type="predicted"/>
<dbReference type="GO" id="GO:0003700">
    <property type="term" value="F:DNA-binding transcription factor activity"/>
    <property type="evidence" value="ECO:0007669"/>
    <property type="project" value="InterPro"/>
</dbReference>
<dbReference type="Proteomes" id="UP000249204">
    <property type="component" value="Unassembled WGS sequence"/>
</dbReference>
<evidence type="ECO:0000259" key="4">
    <source>
        <dbReference type="PROSITE" id="PS01124"/>
    </source>
</evidence>
<dbReference type="InterPro" id="IPR009057">
    <property type="entry name" value="Homeodomain-like_sf"/>
</dbReference>